<protein>
    <submittedName>
        <fullName evidence="3">COMM domain-containing protein 10-like</fullName>
    </submittedName>
</protein>
<dbReference type="GeneID" id="106813662"/>
<gene>
    <name evidence="3" type="primary">LOC106813662</name>
</gene>
<organism evidence="2 3">
    <name type="scientific">Priapulus caudatus</name>
    <name type="common">Priapulid worm</name>
    <dbReference type="NCBI Taxonomy" id="37621"/>
    <lineage>
        <taxon>Eukaryota</taxon>
        <taxon>Metazoa</taxon>
        <taxon>Ecdysozoa</taxon>
        <taxon>Scalidophora</taxon>
        <taxon>Priapulida</taxon>
        <taxon>Priapulimorpha</taxon>
        <taxon>Priapulimorphida</taxon>
        <taxon>Priapulidae</taxon>
        <taxon>Priapulus</taxon>
    </lineage>
</organism>
<dbReference type="PANTHER" id="PTHR12333">
    <property type="entry name" value="COMM DOMAIN CONTAINING PROTEIN 10"/>
    <property type="match status" value="1"/>
</dbReference>
<dbReference type="CDD" id="cd04758">
    <property type="entry name" value="Commd10"/>
    <property type="match status" value="1"/>
</dbReference>
<evidence type="ECO:0000259" key="1">
    <source>
        <dbReference type="PROSITE" id="PS51269"/>
    </source>
</evidence>
<dbReference type="Proteomes" id="UP000695022">
    <property type="component" value="Unplaced"/>
</dbReference>
<dbReference type="Pfam" id="PF07258">
    <property type="entry name" value="COMM_domain"/>
    <property type="match status" value="1"/>
</dbReference>
<reference evidence="3" key="1">
    <citation type="submission" date="2025-08" db="UniProtKB">
        <authorList>
            <consortium name="RefSeq"/>
        </authorList>
    </citation>
    <scope>IDENTIFICATION</scope>
</reference>
<dbReference type="InterPro" id="IPR037361">
    <property type="entry name" value="COMMD10"/>
</dbReference>
<dbReference type="InterPro" id="IPR017920">
    <property type="entry name" value="COMM"/>
</dbReference>
<dbReference type="Pfam" id="PF21672">
    <property type="entry name" value="COMM_HN"/>
    <property type="match status" value="1"/>
</dbReference>
<keyword evidence="2" id="KW-1185">Reference proteome</keyword>
<name>A0ABM1EMC3_PRICU</name>
<sequence>MAEVRFQQYWGLFLKKAGELLNRLDSAKFPLLLQRIVQKLHLKDERAFTDDEEGKLHSTFKLDTDELELVLETTEFFLQQAAYHNAKPAVLTQQLQSLGLNEDKVADIVDTWTSNGKDVIENLRKKTLNPKQLDTIKWRLNLQMAQSTRSELKEPNAAFELGIRDHNTKETEKLQMEFTHEELYAFYSQLEQIQSQLDTLS</sequence>
<dbReference type="PROSITE" id="PS51269">
    <property type="entry name" value="COMM"/>
    <property type="match status" value="1"/>
</dbReference>
<proteinExistence type="predicted"/>
<evidence type="ECO:0000313" key="2">
    <source>
        <dbReference type="Proteomes" id="UP000695022"/>
    </source>
</evidence>
<evidence type="ECO:0000313" key="3">
    <source>
        <dbReference type="RefSeq" id="XP_014673344.1"/>
    </source>
</evidence>
<feature type="domain" description="COMM" evidence="1">
    <location>
        <begin position="132"/>
        <end position="201"/>
    </location>
</feature>
<dbReference type="RefSeq" id="XP_014673344.1">
    <property type="nucleotide sequence ID" value="XM_014817858.1"/>
</dbReference>
<dbReference type="PANTHER" id="PTHR12333:SF0">
    <property type="entry name" value="COMM DOMAIN-CONTAINING PROTEIN 10"/>
    <property type="match status" value="1"/>
</dbReference>
<accession>A0ABM1EMC3</accession>